<protein>
    <recommendedName>
        <fullName evidence="7">galacturonan 1,4-alpha-galacturonidase</fullName>
        <ecNumber evidence="7">3.2.1.67</ecNumber>
    </recommendedName>
</protein>
<dbReference type="Proteomes" id="UP000758155">
    <property type="component" value="Unassembled WGS sequence"/>
</dbReference>
<dbReference type="OrthoDB" id="3525185at2759"/>
<keyword evidence="5" id="KW-0624">Polysaccharide degradation</keyword>
<dbReference type="PANTHER" id="PTHR31736">
    <property type="match status" value="1"/>
</dbReference>
<dbReference type="PANTHER" id="PTHR31736:SF12">
    <property type="entry name" value="EXO-POLYGALACTURONASE, PUTATIVE-RELATED"/>
    <property type="match status" value="1"/>
</dbReference>
<dbReference type="InterPro" id="IPR011050">
    <property type="entry name" value="Pectin_lyase_fold/virulence"/>
</dbReference>
<dbReference type="SUPFAM" id="SSF51126">
    <property type="entry name" value="Pectin lyase-like"/>
    <property type="match status" value="1"/>
</dbReference>
<comment type="catalytic activity">
    <reaction evidence="8">
        <text>[(1-&gt;4)-alpha-D-galacturonosyl](n) + H2O = alpha-D-galacturonate + [(1-&gt;4)-alpha-D-galacturonosyl](n-1)</text>
        <dbReference type="Rhea" id="RHEA:14117"/>
        <dbReference type="Rhea" id="RHEA-COMP:14570"/>
        <dbReference type="Rhea" id="RHEA-COMP:14572"/>
        <dbReference type="ChEBI" id="CHEBI:15377"/>
        <dbReference type="ChEBI" id="CHEBI:58658"/>
        <dbReference type="ChEBI" id="CHEBI:140523"/>
        <dbReference type="EC" id="3.2.1.67"/>
    </reaction>
</comment>
<evidence type="ECO:0000256" key="2">
    <source>
        <dbReference type="ARBA" id="ARBA00022525"/>
    </source>
</evidence>
<reference evidence="10" key="1">
    <citation type="submission" date="2019-04" db="EMBL/GenBank/DDBJ databases">
        <title>Sequencing of skin fungus with MAO and IRED activity.</title>
        <authorList>
            <person name="Marsaioli A.J."/>
            <person name="Bonatto J.M.C."/>
            <person name="Reis Junior O."/>
        </authorList>
    </citation>
    <scope>NUCLEOTIDE SEQUENCE</scope>
    <source>
        <strain evidence="10">28M1</strain>
    </source>
</reference>
<evidence type="ECO:0000256" key="6">
    <source>
        <dbReference type="ARBA" id="ARBA00037312"/>
    </source>
</evidence>
<dbReference type="EMBL" id="SWKV01000049">
    <property type="protein sequence ID" value="KAF3036546.1"/>
    <property type="molecule type" value="Genomic_DNA"/>
</dbReference>
<dbReference type="Gene3D" id="2.160.20.10">
    <property type="entry name" value="Single-stranded right-handed beta-helix, Pectin lyase-like"/>
    <property type="match status" value="1"/>
</dbReference>
<proteinExistence type="predicted"/>
<evidence type="ECO:0000256" key="7">
    <source>
        <dbReference type="ARBA" id="ARBA00038933"/>
    </source>
</evidence>
<dbReference type="GO" id="GO:0005576">
    <property type="term" value="C:extracellular region"/>
    <property type="evidence" value="ECO:0007669"/>
    <property type="project" value="UniProtKB-SubCell"/>
</dbReference>
<organism evidence="10 11">
    <name type="scientific">Didymella heteroderae</name>
    <dbReference type="NCBI Taxonomy" id="1769908"/>
    <lineage>
        <taxon>Eukaryota</taxon>
        <taxon>Fungi</taxon>
        <taxon>Dikarya</taxon>
        <taxon>Ascomycota</taxon>
        <taxon>Pezizomycotina</taxon>
        <taxon>Dothideomycetes</taxon>
        <taxon>Pleosporomycetidae</taxon>
        <taxon>Pleosporales</taxon>
        <taxon>Pleosporineae</taxon>
        <taxon>Didymellaceae</taxon>
        <taxon>Didymella</taxon>
    </lineage>
</organism>
<accession>A0A9P5BZS9</accession>
<evidence type="ECO:0000256" key="8">
    <source>
        <dbReference type="ARBA" id="ARBA00048766"/>
    </source>
</evidence>
<dbReference type="EC" id="3.2.1.67" evidence="7"/>
<evidence type="ECO:0000256" key="3">
    <source>
        <dbReference type="ARBA" id="ARBA00023157"/>
    </source>
</evidence>
<evidence type="ECO:0000256" key="5">
    <source>
        <dbReference type="ARBA" id="ARBA00023326"/>
    </source>
</evidence>
<keyword evidence="11" id="KW-1185">Reference proteome</keyword>
<keyword evidence="4" id="KW-0119">Carbohydrate metabolism</keyword>
<keyword evidence="3" id="KW-1015">Disulfide bond</keyword>
<evidence type="ECO:0000256" key="1">
    <source>
        <dbReference type="ARBA" id="ARBA00004613"/>
    </source>
</evidence>
<comment type="subcellular location">
    <subcellularLocation>
        <location evidence="1">Secreted</location>
    </subcellularLocation>
</comment>
<dbReference type="InterPro" id="IPR012334">
    <property type="entry name" value="Pectin_lyas_fold"/>
</dbReference>
<keyword evidence="2" id="KW-0964">Secreted</keyword>
<evidence type="ECO:0000313" key="11">
    <source>
        <dbReference type="Proteomes" id="UP000758155"/>
    </source>
</evidence>
<name>A0A9P5BZS9_9PLEO</name>
<gene>
    <name evidence="10" type="ORF">E8E12_003692</name>
</gene>
<feature type="region of interest" description="Disordered" evidence="9">
    <location>
        <begin position="1"/>
        <end position="23"/>
    </location>
</feature>
<evidence type="ECO:0000256" key="9">
    <source>
        <dbReference type="SAM" id="MobiDB-lite"/>
    </source>
</evidence>
<dbReference type="AlphaFoldDB" id="A0A9P5BZS9"/>
<comment type="function">
    <text evidence="6">Specific in hydrolyzing the terminal glycosidic bond of polygalacturonic acid and oligogalacturonates.</text>
</comment>
<evidence type="ECO:0000256" key="4">
    <source>
        <dbReference type="ARBA" id="ARBA00023277"/>
    </source>
</evidence>
<dbReference type="GO" id="GO:0047911">
    <property type="term" value="F:galacturan 1,4-alpha-galacturonidase activity"/>
    <property type="evidence" value="ECO:0007669"/>
    <property type="project" value="UniProtKB-EC"/>
</dbReference>
<sequence>MTTNAKTGMKRRRKTDSNSTAAAHNTHSYQFDMDPSVSTATTMMFFENFLGFFTIDGERKDIRNQLTWLERLPRLTASKSDPALILALEATATAYGAIMSSNTALTRQAHDLYGTALRAHQAILQKRGSSGDITIHMVSTSSVFWKWGGKDVNICGDLSKEGGLLNGHGEAFWKEKSMNKSLRRPLLFALDAIKRAMMSKSRTRNSPNWFGIIANSTDILISNMDLKAMSLNGTEITKSDDWDS</sequence>
<comment type="caution">
    <text evidence="10">The sequence shown here is derived from an EMBL/GenBank/DDBJ whole genome shotgun (WGS) entry which is preliminary data.</text>
</comment>
<evidence type="ECO:0000313" key="10">
    <source>
        <dbReference type="EMBL" id="KAF3036546.1"/>
    </source>
</evidence>
<dbReference type="GO" id="GO:0000272">
    <property type="term" value="P:polysaccharide catabolic process"/>
    <property type="evidence" value="ECO:0007669"/>
    <property type="project" value="UniProtKB-KW"/>
</dbReference>